<dbReference type="RefSeq" id="XP_028486698.1">
    <property type="nucleotide sequence ID" value="XM_028630296.1"/>
</dbReference>
<evidence type="ECO:0008006" key="6">
    <source>
        <dbReference type="Google" id="ProtNLM"/>
    </source>
</evidence>
<name>A0A443HZ57_BYSSP</name>
<dbReference type="Proteomes" id="UP000283841">
    <property type="component" value="Unassembled WGS sequence"/>
</dbReference>
<feature type="repeat" description="PPR" evidence="2">
    <location>
        <begin position="509"/>
        <end position="543"/>
    </location>
</feature>
<keyword evidence="5" id="KW-1185">Reference proteome</keyword>
<feature type="region of interest" description="Disordered" evidence="3">
    <location>
        <begin position="53"/>
        <end position="78"/>
    </location>
</feature>
<dbReference type="PANTHER" id="PTHR46128">
    <property type="entry name" value="MITOCHONDRIAL GROUP I INTRON SPLICING FACTOR CCM1"/>
    <property type="match status" value="1"/>
</dbReference>
<feature type="region of interest" description="Disordered" evidence="3">
    <location>
        <begin position="1267"/>
        <end position="1311"/>
    </location>
</feature>
<feature type="region of interest" description="Disordered" evidence="3">
    <location>
        <begin position="1169"/>
        <end position="1212"/>
    </location>
</feature>
<dbReference type="STRING" id="264951.A0A443HZ57"/>
<reference evidence="4 5" key="1">
    <citation type="journal article" date="2018" name="Front. Microbiol.">
        <title>Genomic and genetic insights into a cosmopolitan fungus, Paecilomyces variotii (Eurotiales).</title>
        <authorList>
            <person name="Urquhart A.S."/>
            <person name="Mondo S.J."/>
            <person name="Makela M.R."/>
            <person name="Hane J.K."/>
            <person name="Wiebenga A."/>
            <person name="He G."/>
            <person name="Mihaltcheva S."/>
            <person name="Pangilinan J."/>
            <person name="Lipzen A."/>
            <person name="Barry K."/>
            <person name="de Vries R.P."/>
            <person name="Grigoriev I.V."/>
            <person name="Idnurm A."/>
        </authorList>
    </citation>
    <scope>NUCLEOTIDE SEQUENCE [LARGE SCALE GENOMIC DNA]</scope>
    <source>
        <strain evidence="4 5">CBS 101075</strain>
    </source>
</reference>
<dbReference type="InterPro" id="IPR050872">
    <property type="entry name" value="PPR_P_subfamily"/>
</dbReference>
<dbReference type="NCBIfam" id="TIGR00756">
    <property type="entry name" value="PPR"/>
    <property type="match status" value="1"/>
</dbReference>
<comment type="caution">
    <text evidence="4">The sequence shown here is derived from an EMBL/GenBank/DDBJ whole genome shotgun (WGS) entry which is preliminary data.</text>
</comment>
<dbReference type="EMBL" id="RCNU01000003">
    <property type="protein sequence ID" value="RWQ97053.1"/>
    <property type="molecule type" value="Genomic_DNA"/>
</dbReference>
<dbReference type="PANTHER" id="PTHR46128:SF329">
    <property type="entry name" value="MITOCHONDRIAL GROUP I INTRON SPLICING FACTOR DMR1"/>
    <property type="match status" value="1"/>
</dbReference>
<feature type="compositionally biased region" description="Basic and acidic residues" evidence="3">
    <location>
        <begin position="1267"/>
        <end position="1284"/>
    </location>
</feature>
<dbReference type="InterPro" id="IPR002885">
    <property type="entry name" value="PPR_rpt"/>
</dbReference>
<dbReference type="GeneID" id="39599573"/>
<comment type="similarity">
    <text evidence="1">Belongs to the PPR family. P subfamily.</text>
</comment>
<feature type="compositionally biased region" description="Polar residues" evidence="3">
    <location>
        <begin position="1172"/>
        <end position="1183"/>
    </location>
</feature>
<dbReference type="Pfam" id="PF13041">
    <property type="entry name" value="PPR_2"/>
    <property type="match status" value="1"/>
</dbReference>
<evidence type="ECO:0000256" key="3">
    <source>
        <dbReference type="SAM" id="MobiDB-lite"/>
    </source>
</evidence>
<accession>A0A443HZ57</accession>
<feature type="compositionally biased region" description="Polar residues" evidence="3">
    <location>
        <begin position="67"/>
        <end position="76"/>
    </location>
</feature>
<dbReference type="Gene3D" id="1.25.40.10">
    <property type="entry name" value="Tetratricopeptide repeat domain"/>
    <property type="match status" value="3"/>
</dbReference>
<sequence length="1311" mass="148901">MLERASGCLENAGQRLLRDSSGPIRSRKSLHPRFWNYKTTEPDYSLWSLTPIQGSGGRSPRVLRSAQRPSSASEDANSPFLDFLYPPRTRDFAASWLVRPGRRVAVRKRRQLIPNVVRPYTSEAIHLLEDIPKPFSNAEVAVPQSQDDKEKQTAELLKVLGANSLPDYDKAWRLYANSGQGPELLSNLLLYLSNSERRVDRRRMRRLFDRIPLNDRPPEAYTHMIKSLLRSGDHTDVRNICKEAMSRGIGTQSWTIAFTFFVETRRWEEALALWGFRPHELEHNPSHAALSELHFSPELPRLVLAYAEYLKEKGDGNENGEAASLAQFLLTFLFKSPDMMRNMAIETTLQLNRVFKQLDLLKPTHYFDAIETLLLAEVRSTAVKSVVVYRNFRFLIPDQKPPQKLLRKMLRILASFEVSQSVLYLLDEYAALYGKPDIEAYRQALLAFARVSDVEHVYEVFERLLKDHGNPRSRFLLTPLLYVHAKSGRVDSTLREFRRISEEFDMQPNTVCWNIVLTAFANAWDIAGAFRTFERMLESGVEPDSHSFGTLMGLCANKGDLDGVLHLFTVAKERQVKITTPLIDTIVEACCNNQKLEDAETVAEACLDLNVTGSRVRMWNMLLWSYACRADLISMSRIQSRMQAAGIQPDGMTYAALMLSLVVIGRPDSARRLLRTLHQSHRMHAIEFHYAIVLFGYVKARNRDMVYVIYREILERFEKPGVSSRLLAFKSVIERDLQLIREGRGSKDGTKPRLAKSEAFLAETIAEYDMNSLVSKHPQHGSTRLSIKEAFPSMYYEYIITAYGAAGAMDRVKELFDEYNTVVPALTQGQADQAPPLRLLSSLMFAHLKAGQYSKVEDCWKMASERALEISKRPAVESWIPKTRPTIEAPQQPPQPSLPGSVQSQGTLVLDSPTRLMDETDAATPILQSRRFILSRCLSLYMRSLAYRNQTRKISDVIADIESAGFSLTTHNWSTYVQMLTTSERSSDQFKAFTIFEEKFMPNFPGWRALRKGFGVRPEGVPATIDEVEDPRRGHLRGYLGKAGRKIWSKVQPDFMQPTYITMIYLSSALLDFRERSIVDGGAELRALYTAAPQTIQAIADMPYLRDKFQGVLLRRREERGDKTATMEPYEYFVWTGGVLGVEGQSRIVTESGDLETLDDEAVIEKGDPSAFASQQPSENGHASDSFEEDSEADHNEAQSIHISDAEAVETPRETLAVQDEQDMEAETLLHNKRRNSDTDVFQQDGSVEFDKGQRWIDILSLIRSERGLRDKQPVEKGAERKSLTDQSTTADGSEANSSATLNHERMNEEL</sequence>
<feature type="region of interest" description="Disordered" evidence="3">
    <location>
        <begin position="885"/>
        <end position="904"/>
    </location>
</feature>
<protein>
    <recommendedName>
        <fullName evidence="6">Translation regulator (Cya5)</fullName>
    </recommendedName>
</protein>
<gene>
    <name evidence="4" type="ORF">C8Q69DRAFT_462209</name>
</gene>
<evidence type="ECO:0000313" key="5">
    <source>
        <dbReference type="Proteomes" id="UP000283841"/>
    </source>
</evidence>
<evidence type="ECO:0000256" key="1">
    <source>
        <dbReference type="ARBA" id="ARBA00007626"/>
    </source>
</evidence>
<dbReference type="PROSITE" id="PS51375">
    <property type="entry name" value="PPR"/>
    <property type="match status" value="1"/>
</dbReference>
<organism evidence="4 5">
    <name type="scientific">Byssochlamys spectabilis</name>
    <name type="common">Paecilomyces variotii</name>
    <dbReference type="NCBI Taxonomy" id="264951"/>
    <lineage>
        <taxon>Eukaryota</taxon>
        <taxon>Fungi</taxon>
        <taxon>Dikarya</taxon>
        <taxon>Ascomycota</taxon>
        <taxon>Pezizomycotina</taxon>
        <taxon>Eurotiomycetes</taxon>
        <taxon>Eurotiomycetidae</taxon>
        <taxon>Eurotiales</taxon>
        <taxon>Thermoascaceae</taxon>
        <taxon>Paecilomyces</taxon>
    </lineage>
</organism>
<feature type="compositionally biased region" description="Polar residues" evidence="3">
    <location>
        <begin position="1285"/>
        <end position="1302"/>
    </location>
</feature>
<dbReference type="InterPro" id="IPR011990">
    <property type="entry name" value="TPR-like_helical_dom_sf"/>
</dbReference>
<proteinExistence type="inferred from homology"/>
<evidence type="ECO:0000256" key="2">
    <source>
        <dbReference type="PROSITE-ProRule" id="PRU00708"/>
    </source>
</evidence>
<dbReference type="VEuPathDB" id="FungiDB:C8Q69DRAFT_462209"/>
<evidence type="ECO:0000313" key="4">
    <source>
        <dbReference type="EMBL" id="RWQ97053.1"/>
    </source>
</evidence>